<sequence length="95" mass="10702">METSSHYSDSILNKLAASYPKTFTLEELTAVVIPPYNVLRTFKENIAAQRQNQAKILDALIALEDQRYIVLNPATDESCITLKGLIKINHTVLRN</sequence>
<reference evidence="1 2" key="1">
    <citation type="submission" date="2014-07" db="EMBL/GenBank/DDBJ databases">
        <title>Genome of Flavobacterium reichenbachii LMG 25512.</title>
        <authorList>
            <person name="Stropko S.J."/>
            <person name="Pipes S.E."/>
            <person name="Newman J.D."/>
        </authorList>
    </citation>
    <scope>NUCLEOTIDE SEQUENCE [LARGE SCALE GENOMIC DNA]</scope>
    <source>
        <strain evidence="1 2">LMG 25512</strain>
    </source>
</reference>
<keyword evidence="2" id="KW-1185">Reference proteome</keyword>
<dbReference type="STRING" id="362418.IW19_20290"/>
<dbReference type="EMBL" id="JPRL01000002">
    <property type="protein sequence ID" value="KFF03246.1"/>
    <property type="molecule type" value="Genomic_DNA"/>
</dbReference>
<protein>
    <submittedName>
        <fullName evidence="1">Uncharacterized protein</fullName>
    </submittedName>
</protein>
<organism evidence="1 2">
    <name type="scientific">Flavobacterium reichenbachii</name>
    <dbReference type="NCBI Taxonomy" id="362418"/>
    <lineage>
        <taxon>Bacteria</taxon>
        <taxon>Pseudomonadati</taxon>
        <taxon>Bacteroidota</taxon>
        <taxon>Flavobacteriia</taxon>
        <taxon>Flavobacteriales</taxon>
        <taxon>Flavobacteriaceae</taxon>
        <taxon>Flavobacterium</taxon>
    </lineage>
</organism>
<dbReference type="RefSeq" id="WP_035688640.1">
    <property type="nucleotide sequence ID" value="NZ_JPRL01000002.1"/>
</dbReference>
<dbReference type="Proteomes" id="UP000028715">
    <property type="component" value="Unassembled WGS sequence"/>
</dbReference>
<evidence type="ECO:0000313" key="2">
    <source>
        <dbReference type="Proteomes" id="UP000028715"/>
    </source>
</evidence>
<dbReference type="AlphaFoldDB" id="A0A085ZFN2"/>
<accession>A0A085ZFN2</accession>
<evidence type="ECO:0000313" key="1">
    <source>
        <dbReference type="EMBL" id="KFF03246.1"/>
    </source>
</evidence>
<proteinExistence type="predicted"/>
<dbReference type="OrthoDB" id="1371639at2"/>
<name>A0A085ZFN2_9FLAO</name>
<gene>
    <name evidence="1" type="ORF">IW19_20290</name>
</gene>
<dbReference type="eggNOG" id="ENOG502ZY7F">
    <property type="taxonomic scope" value="Bacteria"/>
</dbReference>
<comment type="caution">
    <text evidence="1">The sequence shown here is derived from an EMBL/GenBank/DDBJ whole genome shotgun (WGS) entry which is preliminary data.</text>
</comment>